<dbReference type="PRINTS" id="PR00081">
    <property type="entry name" value="GDHRDH"/>
</dbReference>
<dbReference type="InterPro" id="IPR050259">
    <property type="entry name" value="SDR"/>
</dbReference>
<name>A0A382ING8_9ZZZZ</name>
<dbReference type="InterPro" id="IPR036291">
    <property type="entry name" value="NAD(P)-bd_dom_sf"/>
</dbReference>
<dbReference type="Pfam" id="PF13561">
    <property type="entry name" value="adh_short_C2"/>
    <property type="match status" value="1"/>
</dbReference>
<gene>
    <name evidence="2" type="ORF">METZ01_LOCUS253666</name>
</gene>
<protein>
    <recommendedName>
        <fullName evidence="3">Short-chain dehydrogenase</fullName>
    </recommendedName>
</protein>
<reference evidence="2" key="1">
    <citation type="submission" date="2018-05" db="EMBL/GenBank/DDBJ databases">
        <authorList>
            <person name="Lanie J.A."/>
            <person name="Ng W.-L."/>
            <person name="Kazmierczak K.M."/>
            <person name="Andrzejewski T.M."/>
            <person name="Davidsen T.M."/>
            <person name="Wayne K.J."/>
            <person name="Tettelin H."/>
            <person name="Glass J.I."/>
            <person name="Rusch D."/>
            <person name="Podicherti R."/>
            <person name="Tsui H.-C.T."/>
            <person name="Winkler M.E."/>
        </authorList>
    </citation>
    <scope>NUCLEOTIDE SEQUENCE</scope>
</reference>
<dbReference type="PANTHER" id="PTHR42879">
    <property type="entry name" value="3-OXOACYL-(ACYL-CARRIER-PROTEIN) REDUCTASE"/>
    <property type="match status" value="1"/>
</dbReference>
<dbReference type="AlphaFoldDB" id="A0A382ING8"/>
<dbReference type="Gene3D" id="3.40.50.720">
    <property type="entry name" value="NAD(P)-binding Rossmann-like Domain"/>
    <property type="match status" value="1"/>
</dbReference>
<organism evidence="2">
    <name type="scientific">marine metagenome</name>
    <dbReference type="NCBI Taxonomy" id="408172"/>
    <lineage>
        <taxon>unclassified sequences</taxon>
        <taxon>metagenomes</taxon>
        <taxon>ecological metagenomes</taxon>
    </lineage>
</organism>
<dbReference type="SUPFAM" id="SSF51735">
    <property type="entry name" value="NAD(P)-binding Rossmann-fold domains"/>
    <property type="match status" value="1"/>
</dbReference>
<feature type="non-terminal residue" evidence="2">
    <location>
        <position position="252"/>
    </location>
</feature>
<dbReference type="FunFam" id="3.40.50.720:FF:000084">
    <property type="entry name" value="Short-chain dehydrogenase reductase"/>
    <property type="match status" value="1"/>
</dbReference>
<evidence type="ECO:0008006" key="3">
    <source>
        <dbReference type="Google" id="ProtNLM"/>
    </source>
</evidence>
<dbReference type="PANTHER" id="PTHR42879:SF6">
    <property type="entry name" value="NADPH-DEPENDENT REDUCTASE BACG"/>
    <property type="match status" value="1"/>
</dbReference>
<comment type="similarity">
    <text evidence="1">Belongs to the short-chain dehydrogenases/reductases (SDR) family.</text>
</comment>
<dbReference type="InterPro" id="IPR002347">
    <property type="entry name" value="SDR_fam"/>
</dbReference>
<proteinExistence type="inferred from homology"/>
<dbReference type="EMBL" id="UINC01068294">
    <property type="protein sequence ID" value="SVC00812.1"/>
    <property type="molecule type" value="Genomic_DNA"/>
</dbReference>
<sequence length="252" mass="26378">MFELGLEGKIAIVTGGSDGLGRATAERLAGEGASVVICARRADHLRRAAEDISSQTGGEVLGVRADVSLASDIDELIRVTVDRYGGVDILVNNAGKSSAAGLEETDDAEWQADFDLKVMGAVRACRRVIPIMRGRGGGAIVNATIVGGKAPPGKALPTTVSRAAGINLTKSLANEYAADAIRVNTVCIGLLKSEQWARRAGNKDPEELYRELSKQVPLGRIGEAEEYADLVTFLVSDRAAYITGVAVNVDGG</sequence>
<evidence type="ECO:0000313" key="2">
    <source>
        <dbReference type="EMBL" id="SVC00812.1"/>
    </source>
</evidence>
<accession>A0A382ING8</accession>
<dbReference type="PRINTS" id="PR00080">
    <property type="entry name" value="SDRFAMILY"/>
</dbReference>
<evidence type="ECO:0000256" key="1">
    <source>
        <dbReference type="ARBA" id="ARBA00006484"/>
    </source>
</evidence>